<proteinExistence type="predicted"/>
<accession>C8W4W5</accession>
<dbReference type="Proteomes" id="UP000002217">
    <property type="component" value="Chromosome"/>
</dbReference>
<dbReference type="STRING" id="485916.Dtox_0368"/>
<organism evidence="1 2">
    <name type="scientific">Desulfofarcimen acetoxidans (strain ATCC 49208 / DSM 771 / KCTC 5769 / VKM B-1644 / 5575)</name>
    <name type="common">Desulfotomaculum acetoxidans</name>
    <dbReference type="NCBI Taxonomy" id="485916"/>
    <lineage>
        <taxon>Bacteria</taxon>
        <taxon>Bacillati</taxon>
        <taxon>Bacillota</taxon>
        <taxon>Clostridia</taxon>
        <taxon>Eubacteriales</taxon>
        <taxon>Peptococcaceae</taxon>
        <taxon>Desulfofarcimen</taxon>
    </lineage>
</organism>
<evidence type="ECO:0000313" key="2">
    <source>
        <dbReference type="Proteomes" id="UP000002217"/>
    </source>
</evidence>
<dbReference type="AlphaFoldDB" id="C8W4W5"/>
<dbReference type="KEGG" id="dae:Dtox_0368"/>
<protein>
    <submittedName>
        <fullName evidence="1">Uncharacterized protein</fullName>
    </submittedName>
</protein>
<evidence type="ECO:0000313" key="1">
    <source>
        <dbReference type="EMBL" id="ACV61317.1"/>
    </source>
</evidence>
<reference evidence="1 2" key="1">
    <citation type="journal article" date="2009" name="Stand. Genomic Sci.">
        <title>Complete genome sequence of Desulfotomaculum acetoxidans type strain (5575).</title>
        <authorList>
            <person name="Spring S."/>
            <person name="Lapidus A."/>
            <person name="Schroder M."/>
            <person name="Gleim D."/>
            <person name="Sims D."/>
            <person name="Meincke L."/>
            <person name="Glavina Del Rio T."/>
            <person name="Tice H."/>
            <person name="Copeland A."/>
            <person name="Cheng J.F."/>
            <person name="Lucas S."/>
            <person name="Chen F."/>
            <person name="Nolan M."/>
            <person name="Bruce D."/>
            <person name="Goodwin L."/>
            <person name="Pitluck S."/>
            <person name="Ivanova N."/>
            <person name="Mavromatis K."/>
            <person name="Mikhailova N."/>
            <person name="Pati A."/>
            <person name="Chen A."/>
            <person name="Palaniappan K."/>
            <person name="Land M."/>
            <person name="Hauser L."/>
            <person name="Chang Y.J."/>
            <person name="Jeffries C.D."/>
            <person name="Chain P."/>
            <person name="Saunders E."/>
            <person name="Brettin T."/>
            <person name="Detter J.C."/>
            <person name="Goker M."/>
            <person name="Bristow J."/>
            <person name="Eisen J.A."/>
            <person name="Markowitz V."/>
            <person name="Hugenholtz P."/>
            <person name="Kyrpides N.C."/>
            <person name="Klenk H.P."/>
            <person name="Han C."/>
        </authorList>
    </citation>
    <scope>NUCLEOTIDE SEQUENCE [LARGE SCALE GENOMIC DNA]</scope>
    <source>
        <strain evidence="2">ATCC 49208 / DSM 771 / VKM B-1644</strain>
    </source>
</reference>
<dbReference type="HOGENOM" id="CLU_182849_0_0_9"/>
<dbReference type="EMBL" id="CP001720">
    <property type="protein sequence ID" value="ACV61317.1"/>
    <property type="molecule type" value="Genomic_DNA"/>
</dbReference>
<sequence length="96" mass="11423">MWKLINKKIIFLFIIIVIILLQFSVIQKAVARLSTTLYVCIKYSDRDIQYQYIEYVPQFGDYFVAYEDKNGESISFMVTPKIFPILILYDPLNRPM</sequence>
<gene>
    <name evidence="1" type="ordered locus">Dtox_0368</name>
</gene>
<keyword evidence="2" id="KW-1185">Reference proteome</keyword>
<name>C8W4W5_DESAS</name>